<dbReference type="InterPro" id="IPR032466">
    <property type="entry name" value="Metal_Hydrolase"/>
</dbReference>
<organism evidence="1">
    <name type="scientific">Acerihabitans sp. KWT182</name>
    <dbReference type="NCBI Taxonomy" id="3157919"/>
    <lineage>
        <taxon>Bacteria</taxon>
        <taxon>Pseudomonadati</taxon>
        <taxon>Pseudomonadota</taxon>
        <taxon>Gammaproteobacteria</taxon>
        <taxon>Enterobacterales</taxon>
        <taxon>Pectobacteriaceae</taxon>
        <taxon>Acerihabitans</taxon>
    </lineage>
</organism>
<reference evidence="1" key="1">
    <citation type="submission" date="2024-06" db="EMBL/GenBank/DDBJ databases">
        <authorList>
            <person name="Coelho C."/>
            <person name="Bento M."/>
            <person name="Garcia E."/>
            <person name="Camelo A."/>
            <person name="Brandao I."/>
            <person name="Espirito Santo C."/>
            <person name="Trovao J."/>
            <person name="Verissimo A."/>
            <person name="Costa J."/>
            <person name="Tiago I."/>
        </authorList>
    </citation>
    <scope>NUCLEOTIDE SEQUENCE</scope>
    <source>
        <strain evidence="1">KWT182</strain>
    </source>
</reference>
<dbReference type="AlphaFoldDB" id="A0AAU7QB24"/>
<dbReference type="SUPFAM" id="SSF51556">
    <property type="entry name" value="Metallo-dependent hydrolases"/>
    <property type="match status" value="1"/>
</dbReference>
<evidence type="ECO:0000313" key="1">
    <source>
        <dbReference type="EMBL" id="XBS70372.1"/>
    </source>
</evidence>
<accession>A0AAU7QB24</accession>
<sequence length="98" mass="11281">MSVEIQKKLAKHDVFFEHCYYNITSPQVFTLENLACQIRSTSVSLNLLSTDFGQTFNDFPVNGFRKYLEGLYEIGFSIDEIESMVKKNPKYLLGLTKS</sequence>
<name>A0AAU7QB24_9GAMM</name>
<proteinExistence type="predicted"/>
<gene>
    <name evidence="1" type="ORF">ABK905_03715</name>
</gene>
<dbReference type="EMBL" id="CP157947">
    <property type="protein sequence ID" value="XBS70372.1"/>
    <property type="molecule type" value="Genomic_DNA"/>
</dbReference>
<protein>
    <submittedName>
        <fullName evidence="1">Uncharacterized protein</fullName>
    </submittedName>
</protein>